<dbReference type="Pfam" id="PF00264">
    <property type="entry name" value="Tyrosinase"/>
    <property type="match status" value="1"/>
</dbReference>
<reference evidence="5" key="2">
    <citation type="submission" date="2010-05" db="EMBL/GenBank/DDBJ databases">
        <title>The Genome Sequence of Magnaporthe poae strain ATCC 64411.</title>
        <authorList>
            <consortium name="The Broad Institute Genome Sequencing Platform"/>
            <consortium name="Broad Institute Genome Sequencing Center for Infectious Disease"/>
            <person name="Ma L.-J."/>
            <person name="Dead R."/>
            <person name="Young S."/>
            <person name="Zeng Q."/>
            <person name="Koehrsen M."/>
            <person name="Alvarado L."/>
            <person name="Berlin A."/>
            <person name="Chapman S.B."/>
            <person name="Chen Z."/>
            <person name="Freedman E."/>
            <person name="Gellesch M."/>
            <person name="Goldberg J."/>
            <person name="Griggs A."/>
            <person name="Gujja S."/>
            <person name="Heilman E.R."/>
            <person name="Heiman D."/>
            <person name="Hepburn T."/>
            <person name="Howarth C."/>
            <person name="Jen D."/>
            <person name="Larson L."/>
            <person name="Mehta T."/>
            <person name="Neiman D."/>
            <person name="Pearson M."/>
            <person name="Roberts A."/>
            <person name="Saif S."/>
            <person name="Shea T."/>
            <person name="Shenoy N."/>
            <person name="Sisk P."/>
            <person name="Stolte C."/>
            <person name="Sykes S."/>
            <person name="Walk T."/>
            <person name="White J."/>
            <person name="Yandava C."/>
            <person name="Haas B."/>
            <person name="Nusbaum C."/>
            <person name="Birren B."/>
        </authorList>
    </citation>
    <scope>NUCLEOTIDE SEQUENCE</scope>
    <source>
        <strain evidence="5">ATCC 64411</strain>
    </source>
</reference>
<dbReference type="EnsemblFungi" id="MAPG_05256T0">
    <property type="protein sequence ID" value="MAPG_05256T0"/>
    <property type="gene ID" value="MAPG_05256"/>
</dbReference>
<evidence type="ECO:0000313" key="7">
    <source>
        <dbReference type="Proteomes" id="UP000011715"/>
    </source>
</evidence>
<dbReference type="eggNOG" id="ENOG502RM4B">
    <property type="taxonomic scope" value="Eukaryota"/>
</dbReference>
<evidence type="ECO:0000313" key="5">
    <source>
        <dbReference type="EMBL" id="KLU86239.1"/>
    </source>
</evidence>
<evidence type="ECO:0000259" key="4">
    <source>
        <dbReference type="PROSITE" id="PS00498"/>
    </source>
</evidence>
<keyword evidence="2" id="KW-0186">Copper</keyword>
<evidence type="ECO:0000313" key="6">
    <source>
        <dbReference type="EnsemblFungi" id="MAPG_05256T0"/>
    </source>
</evidence>
<feature type="chain" id="PRO_5009385518" description="Tyrosinase copper-binding domain-containing protein" evidence="3">
    <location>
        <begin position="25"/>
        <end position="359"/>
    </location>
</feature>
<keyword evidence="3" id="KW-0732">Signal</keyword>
<accession>A0A0C4DYX4</accession>
<dbReference type="EMBL" id="GL876969">
    <property type="protein sequence ID" value="KLU86239.1"/>
    <property type="molecule type" value="Genomic_DNA"/>
</dbReference>
<dbReference type="Proteomes" id="UP000011715">
    <property type="component" value="Unassembled WGS sequence"/>
</dbReference>
<dbReference type="OMA" id="QATHMSA"/>
<protein>
    <recommendedName>
        <fullName evidence="4">Tyrosinase copper-binding domain-containing protein</fullName>
    </recommendedName>
</protein>
<dbReference type="PANTHER" id="PTHR11474:SF126">
    <property type="entry name" value="TYROSINASE-LIKE PROTEIN TYR-1-RELATED"/>
    <property type="match status" value="1"/>
</dbReference>
<evidence type="ECO:0000256" key="3">
    <source>
        <dbReference type="SAM" id="SignalP"/>
    </source>
</evidence>
<dbReference type="InterPro" id="IPR008922">
    <property type="entry name" value="Di-copper_centre_dom_sf"/>
</dbReference>
<reference evidence="6" key="5">
    <citation type="submission" date="2015-06" db="UniProtKB">
        <authorList>
            <consortium name="EnsemblFungi"/>
        </authorList>
    </citation>
    <scope>IDENTIFICATION</scope>
    <source>
        <strain evidence="6">ATCC 64411</strain>
    </source>
</reference>
<evidence type="ECO:0000256" key="2">
    <source>
        <dbReference type="ARBA" id="ARBA00023008"/>
    </source>
</evidence>
<dbReference type="Gene3D" id="1.10.1280.10">
    <property type="entry name" value="Di-copper center containing domain from catechol oxidase"/>
    <property type="match status" value="1"/>
</dbReference>
<dbReference type="OrthoDB" id="6132182at2759"/>
<dbReference type="PROSITE" id="PS00498">
    <property type="entry name" value="TYROSINASE_2"/>
    <property type="match status" value="1"/>
</dbReference>
<reference evidence="6" key="4">
    <citation type="journal article" date="2015" name="G3 (Bethesda)">
        <title>Genome sequences of three phytopathogenic species of the Magnaporthaceae family of fungi.</title>
        <authorList>
            <person name="Okagaki L.H."/>
            <person name="Nunes C.C."/>
            <person name="Sailsbery J."/>
            <person name="Clay B."/>
            <person name="Brown D."/>
            <person name="John T."/>
            <person name="Oh Y."/>
            <person name="Young N."/>
            <person name="Fitzgerald M."/>
            <person name="Haas B.J."/>
            <person name="Zeng Q."/>
            <person name="Young S."/>
            <person name="Adiconis X."/>
            <person name="Fan L."/>
            <person name="Levin J.Z."/>
            <person name="Mitchell T.K."/>
            <person name="Okubara P.A."/>
            <person name="Farman M.L."/>
            <person name="Kohn L.M."/>
            <person name="Birren B."/>
            <person name="Ma L.-J."/>
            <person name="Dean R.A."/>
        </authorList>
    </citation>
    <scope>NUCLEOTIDE SEQUENCE</scope>
    <source>
        <strain evidence="6">ATCC 64411 / 73-15</strain>
    </source>
</reference>
<name>A0A0C4DYX4_MAGP6</name>
<evidence type="ECO:0000256" key="1">
    <source>
        <dbReference type="ARBA" id="ARBA00022723"/>
    </source>
</evidence>
<dbReference type="GO" id="GO:0046872">
    <property type="term" value="F:metal ion binding"/>
    <property type="evidence" value="ECO:0007669"/>
    <property type="project" value="UniProtKB-KW"/>
</dbReference>
<dbReference type="InterPro" id="IPR002227">
    <property type="entry name" value="Tyrosinase_Cu-bd"/>
</dbReference>
<reference evidence="5" key="3">
    <citation type="submission" date="2011-03" db="EMBL/GenBank/DDBJ databases">
        <title>Annotation of Magnaporthe poae ATCC 64411.</title>
        <authorList>
            <person name="Ma L.-J."/>
            <person name="Dead R."/>
            <person name="Young S.K."/>
            <person name="Zeng Q."/>
            <person name="Gargeya S."/>
            <person name="Fitzgerald M."/>
            <person name="Haas B."/>
            <person name="Abouelleil A."/>
            <person name="Alvarado L."/>
            <person name="Arachchi H.M."/>
            <person name="Berlin A."/>
            <person name="Brown A."/>
            <person name="Chapman S.B."/>
            <person name="Chen Z."/>
            <person name="Dunbar C."/>
            <person name="Freedman E."/>
            <person name="Gearin G."/>
            <person name="Gellesch M."/>
            <person name="Goldberg J."/>
            <person name="Griggs A."/>
            <person name="Gujja S."/>
            <person name="Heiman D."/>
            <person name="Howarth C."/>
            <person name="Larson L."/>
            <person name="Lui A."/>
            <person name="MacDonald P.J.P."/>
            <person name="Mehta T."/>
            <person name="Montmayeur A."/>
            <person name="Murphy C."/>
            <person name="Neiman D."/>
            <person name="Pearson M."/>
            <person name="Priest M."/>
            <person name="Roberts A."/>
            <person name="Saif S."/>
            <person name="Shea T."/>
            <person name="Shenoy N."/>
            <person name="Sisk P."/>
            <person name="Stolte C."/>
            <person name="Sykes S."/>
            <person name="Yandava C."/>
            <person name="Wortman J."/>
            <person name="Nusbaum C."/>
            <person name="Birren B."/>
        </authorList>
    </citation>
    <scope>NUCLEOTIDE SEQUENCE</scope>
    <source>
        <strain evidence="5">ATCC 64411</strain>
    </source>
</reference>
<keyword evidence="1" id="KW-0479">Metal-binding</keyword>
<dbReference type="EMBL" id="ADBL01001244">
    <property type="status" value="NOT_ANNOTATED_CDS"/>
    <property type="molecule type" value="Genomic_DNA"/>
</dbReference>
<feature type="signal peptide" evidence="3">
    <location>
        <begin position="1"/>
        <end position="24"/>
    </location>
</feature>
<dbReference type="VEuPathDB" id="FungiDB:MAPG_05256"/>
<proteinExistence type="predicted"/>
<dbReference type="STRING" id="644358.A0A0C4DYX4"/>
<organism evidence="6 7">
    <name type="scientific">Magnaporthiopsis poae (strain ATCC 64411 / 73-15)</name>
    <name type="common">Kentucky bluegrass fungus</name>
    <name type="synonym">Magnaporthe poae</name>
    <dbReference type="NCBI Taxonomy" id="644358"/>
    <lineage>
        <taxon>Eukaryota</taxon>
        <taxon>Fungi</taxon>
        <taxon>Dikarya</taxon>
        <taxon>Ascomycota</taxon>
        <taxon>Pezizomycotina</taxon>
        <taxon>Sordariomycetes</taxon>
        <taxon>Sordariomycetidae</taxon>
        <taxon>Magnaporthales</taxon>
        <taxon>Magnaporthaceae</taxon>
        <taxon>Magnaporthiopsis</taxon>
    </lineage>
</organism>
<dbReference type="AlphaFoldDB" id="A0A0C4DYX4"/>
<dbReference type="SUPFAM" id="SSF48056">
    <property type="entry name" value="Di-copper centre-containing domain"/>
    <property type="match status" value="1"/>
</dbReference>
<dbReference type="PANTHER" id="PTHR11474">
    <property type="entry name" value="TYROSINASE FAMILY MEMBER"/>
    <property type="match status" value="1"/>
</dbReference>
<dbReference type="GO" id="GO:0016491">
    <property type="term" value="F:oxidoreductase activity"/>
    <property type="evidence" value="ECO:0007669"/>
    <property type="project" value="InterPro"/>
</dbReference>
<dbReference type="InterPro" id="IPR050316">
    <property type="entry name" value="Tyrosinase/Hemocyanin"/>
</dbReference>
<dbReference type="PRINTS" id="PR00092">
    <property type="entry name" value="TYROSINASE"/>
</dbReference>
<gene>
    <name evidence="5" type="ORF">MAPG_05256</name>
</gene>
<keyword evidence="7" id="KW-1185">Reference proteome</keyword>
<reference evidence="7" key="1">
    <citation type="submission" date="2010-05" db="EMBL/GenBank/DDBJ databases">
        <title>The genome sequence of Magnaporthe poae strain ATCC 64411.</title>
        <authorList>
            <person name="Ma L.-J."/>
            <person name="Dead R."/>
            <person name="Young S."/>
            <person name="Zeng Q."/>
            <person name="Koehrsen M."/>
            <person name="Alvarado L."/>
            <person name="Berlin A."/>
            <person name="Chapman S.B."/>
            <person name="Chen Z."/>
            <person name="Freedman E."/>
            <person name="Gellesch M."/>
            <person name="Goldberg J."/>
            <person name="Griggs A."/>
            <person name="Gujja S."/>
            <person name="Heilman E.R."/>
            <person name="Heiman D."/>
            <person name="Hepburn T."/>
            <person name="Howarth C."/>
            <person name="Jen D."/>
            <person name="Larson L."/>
            <person name="Mehta T."/>
            <person name="Neiman D."/>
            <person name="Pearson M."/>
            <person name="Roberts A."/>
            <person name="Saif S."/>
            <person name="Shea T."/>
            <person name="Shenoy N."/>
            <person name="Sisk P."/>
            <person name="Stolte C."/>
            <person name="Sykes S."/>
            <person name="Walk T."/>
            <person name="White J."/>
            <person name="Yandava C."/>
            <person name="Haas B."/>
            <person name="Nusbaum C."/>
            <person name="Birren B."/>
        </authorList>
    </citation>
    <scope>NUCLEOTIDE SEQUENCE [LARGE SCALE GENOMIC DNA]</scope>
    <source>
        <strain evidence="7">ATCC 64411 / 73-15</strain>
    </source>
</reference>
<feature type="domain" description="Tyrosinase copper-binding" evidence="4">
    <location>
        <begin position="271"/>
        <end position="282"/>
    </location>
</feature>
<sequence length="359" mass="40163">MRSQDMSSWLCAAVAALSVGFAQGRPGKCKPAPSVRREWRSLSLPERKAYLDAVVCLQNAPPKLQHRFPGSRSRYDDFQATHMSATDIHWNGPFPAWHRWFIHLFEDELRQTCGYQGYLPYWNWALDSNSEADVMKSPIWDSEFGFGGNGEFVPDDVASKVDNVPFVVPGRKGGGCVKDGPFAKRNVSMGLGPSVEFAPHCLRRDISPWLISRSLNQGVVDRALSRPDYMQFNIDLQGGVDPDTMLLHGGGHVGVGGNTGDLSNVNSSPGDPLFWCHHANLDRIWALWQAKDWPARKSDFSGPRKEWAKPFNIVAGQPEVISEQATLDDELKYGELTATIKIRDVMDINCKDILCVRYE</sequence>